<dbReference type="RefSeq" id="WP_118318960.1">
    <property type="nucleotide sequence ID" value="NZ_QRVM01000003.1"/>
</dbReference>
<gene>
    <name evidence="1" type="ORF">DWX92_01610</name>
</gene>
<proteinExistence type="predicted"/>
<protein>
    <submittedName>
        <fullName evidence="1">Uncharacterized protein</fullName>
    </submittedName>
</protein>
<organism evidence="1 2">
    <name type="scientific">Holdemanella biformis</name>
    <dbReference type="NCBI Taxonomy" id="1735"/>
    <lineage>
        <taxon>Bacteria</taxon>
        <taxon>Bacillati</taxon>
        <taxon>Bacillota</taxon>
        <taxon>Erysipelotrichia</taxon>
        <taxon>Erysipelotrichales</taxon>
        <taxon>Erysipelotrichaceae</taxon>
        <taxon>Holdemanella</taxon>
    </lineage>
</organism>
<comment type="caution">
    <text evidence="1">The sequence shown here is derived from an EMBL/GenBank/DDBJ whole genome shotgun (WGS) entry which is preliminary data.</text>
</comment>
<evidence type="ECO:0000313" key="2">
    <source>
        <dbReference type="Proteomes" id="UP000285274"/>
    </source>
</evidence>
<accession>A0A412JA60</accession>
<evidence type="ECO:0000313" key="1">
    <source>
        <dbReference type="EMBL" id="RGS49208.1"/>
    </source>
</evidence>
<sequence>MNDENPQNRVHIFFNNEVVEAIDPFLINNPATQPLAEQTITFNNEIIKVKPYILPYISKLTAKDKRQLGDLSDMRKNQGFYVYRNKRLIVWGTWFKLIKSHELNKLTRVRVDIPNSLDSIWNIDIKKSSAQLPDSIKDRLKSIVENAVGKSERVYKYRGRNISSDNLIHVWDVIDDRGKYKYKINKDIPLYKELVEKLDLQGERYLDSFIEMLENSFPFEDIYYRMGKNEVQVDDNDFEKAYSVALDMIEVAKGQNIDIKNFLKTLECHDYFLKHKDVLERIKREYSDE</sequence>
<dbReference type="Proteomes" id="UP000285274">
    <property type="component" value="Unassembled WGS sequence"/>
</dbReference>
<reference evidence="1 2" key="1">
    <citation type="submission" date="2018-08" db="EMBL/GenBank/DDBJ databases">
        <title>A genome reference for cultivated species of the human gut microbiota.</title>
        <authorList>
            <person name="Zou Y."/>
            <person name="Xue W."/>
            <person name="Luo G."/>
        </authorList>
    </citation>
    <scope>NUCLEOTIDE SEQUENCE [LARGE SCALE GENOMIC DNA]</scope>
    <source>
        <strain evidence="1 2">AF22-10AC</strain>
    </source>
</reference>
<dbReference type="EMBL" id="QRVM01000003">
    <property type="protein sequence ID" value="RGS49208.1"/>
    <property type="molecule type" value="Genomic_DNA"/>
</dbReference>
<dbReference type="AlphaFoldDB" id="A0A412JA60"/>
<name>A0A412JA60_9FIRM</name>